<feature type="compositionally biased region" description="Basic residues" evidence="1">
    <location>
        <begin position="232"/>
        <end position="241"/>
    </location>
</feature>
<protein>
    <submittedName>
        <fullName evidence="2">Uncharacterized protein</fullName>
    </submittedName>
</protein>
<reference evidence="2 3" key="1">
    <citation type="submission" date="2024-02" db="EMBL/GenBank/DDBJ databases">
        <authorList>
            <person name="Chen Y."/>
            <person name="Shah S."/>
            <person name="Dougan E. K."/>
            <person name="Thang M."/>
            <person name="Chan C."/>
        </authorList>
    </citation>
    <scope>NUCLEOTIDE SEQUENCE [LARGE SCALE GENOMIC DNA]</scope>
</reference>
<name>A0ABP0L9A7_9DINO</name>
<evidence type="ECO:0000313" key="3">
    <source>
        <dbReference type="Proteomes" id="UP001642464"/>
    </source>
</evidence>
<evidence type="ECO:0000313" key="2">
    <source>
        <dbReference type="EMBL" id="CAK9035740.1"/>
    </source>
</evidence>
<evidence type="ECO:0000256" key="1">
    <source>
        <dbReference type="SAM" id="MobiDB-lite"/>
    </source>
</evidence>
<keyword evidence="3" id="KW-1185">Reference proteome</keyword>
<gene>
    <name evidence="2" type="ORF">SCF082_LOCUS21431</name>
</gene>
<comment type="caution">
    <text evidence="2">The sequence shown here is derived from an EMBL/GenBank/DDBJ whole genome shotgun (WGS) entry which is preliminary data.</text>
</comment>
<dbReference type="Proteomes" id="UP001642464">
    <property type="component" value="Unassembled WGS sequence"/>
</dbReference>
<feature type="region of interest" description="Disordered" evidence="1">
    <location>
        <begin position="228"/>
        <end position="267"/>
    </location>
</feature>
<feature type="region of interest" description="Disordered" evidence="1">
    <location>
        <begin position="306"/>
        <end position="330"/>
    </location>
</feature>
<sequence length="330" mass="36363">MSIHPANVTYVVHDADTPEGMCGWSLVKRVFDRFRIPIPEVAMPLVDALSKSQFGQTITSILDNANAAWADSTEDVSLRKLAYAVRNTFWPVSSVGLHQICATSAGLPGFGGLQITKRGIAVRAWVSALADARKVFMTEDERICRANYATVPRVLFNAAGWPAGVRPADLVDCVQKATKQAPIPTRAFRDSGVHCWTLGFESAPSPTKFTVQINGQLHEILLSPVSPVAPKSKVRNHANKPKPREKSDAKTPAGDIVKVVSNPSSNDSARIDALEKKFDVLEKKQDNFEHKMDRRYDEIADHLRQILQSTNQRPREPTGESPPGKYQKAC</sequence>
<organism evidence="2 3">
    <name type="scientific">Durusdinium trenchii</name>
    <dbReference type="NCBI Taxonomy" id="1381693"/>
    <lineage>
        <taxon>Eukaryota</taxon>
        <taxon>Sar</taxon>
        <taxon>Alveolata</taxon>
        <taxon>Dinophyceae</taxon>
        <taxon>Suessiales</taxon>
        <taxon>Symbiodiniaceae</taxon>
        <taxon>Durusdinium</taxon>
    </lineage>
</organism>
<accession>A0ABP0L9A7</accession>
<dbReference type="EMBL" id="CAXAMM010015202">
    <property type="protein sequence ID" value="CAK9035740.1"/>
    <property type="molecule type" value="Genomic_DNA"/>
</dbReference>
<proteinExistence type="predicted"/>